<organism evidence="1 2">
    <name type="scientific">Sorangium cellulosum</name>
    <name type="common">Polyangium cellulosum</name>
    <dbReference type="NCBI Taxonomy" id="56"/>
    <lineage>
        <taxon>Bacteria</taxon>
        <taxon>Pseudomonadati</taxon>
        <taxon>Myxococcota</taxon>
        <taxon>Polyangia</taxon>
        <taxon>Polyangiales</taxon>
        <taxon>Polyangiaceae</taxon>
        <taxon>Sorangium</taxon>
    </lineage>
</organism>
<protein>
    <submittedName>
        <fullName evidence="1">Uncharacterized protein</fullName>
    </submittedName>
</protein>
<proteinExistence type="predicted"/>
<sequence>MAAAMNIDPKSFVAGVPIREVRDFLRKHADHAWQPDALRETFADRADRLLAVLLSEGYVEQVEEHGTFGYGNTPKGGQLARASAARPVTRSAAQRALDEFVARCEEVRQKADFLYTVETAILFGSMLGSKPTVSDVDLAIKLRRKEKDHARHLVLMQEQSRQAVREGRRFSSIVEQVGYAEMRVWRSLKGRSRIIQLTSADDPILEQAETRIIFADPE</sequence>
<evidence type="ECO:0000313" key="1">
    <source>
        <dbReference type="EMBL" id="AUX24698.1"/>
    </source>
</evidence>
<accession>A0A4P2Q6I9</accession>
<dbReference type="RefSeq" id="WP_129351144.1">
    <property type="nucleotide sequence ID" value="NZ_CP012670.1"/>
</dbReference>
<dbReference type="OrthoDB" id="118902at2"/>
<name>A0A4P2Q6I9_SORCE</name>
<evidence type="ECO:0000313" key="2">
    <source>
        <dbReference type="Proteomes" id="UP000295781"/>
    </source>
</evidence>
<dbReference type="AlphaFoldDB" id="A0A4P2Q6I9"/>
<dbReference type="EMBL" id="CP012670">
    <property type="protein sequence ID" value="AUX24698.1"/>
    <property type="molecule type" value="Genomic_DNA"/>
</dbReference>
<reference evidence="1 2" key="1">
    <citation type="submission" date="2015-09" db="EMBL/GenBank/DDBJ databases">
        <title>Sorangium comparison.</title>
        <authorList>
            <person name="Zaburannyi N."/>
            <person name="Bunk B."/>
            <person name="Overmann J."/>
            <person name="Mueller R."/>
        </authorList>
    </citation>
    <scope>NUCLEOTIDE SEQUENCE [LARGE SCALE GENOMIC DNA]</scope>
    <source>
        <strain evidence="1 2">So ceGT47</strain>
    </source>
</reference>
<dbReference type="Proteomes" id="UP000295781">
    <property type="component" value="Chromosome"/>
</dbReference>
<gene>
    <name evidence="1" type="ORF">SOCEGT47_052370</name>
</gene>